<dbReference type="GO" id="GO:0004842">
    <property type="term" value="F:ubiquitin-protein transferase activity"/>
    <property type="evidence" value="ECO:0007669"/>
    <property type="project" value="InterPro"/>
</dbReference>
<name>A0A9D4FGW0_DREPO</name>
<feature type="compositionally biased region" description="Polar residues" evidence="2">
    <location>
        <begin position="121"/>
        <end position="149"/>
    </location>
</feature>
<dbReference type="Pfam" id="PF00092">
    <property type="entry name" value="VWA"/>
    <property type="match status" value="1"/>
</dbReference>
<dbReference type="InterPro" id="IPR037252">
    <property type="entry name" value="Mib_Herc2_sf"/>
</dbReference>
<organism evidence="5 6">
    <name type="scientific">Dreissena polymorpha</name>
    <name type="common">Zebra mussel</name>
    <name type="synonym">Mytilus polymorpha</name>
    <dbReference type="NCBI Taxonomy" id="45954"/>
    <lineage>
        <taxon>Eukaryota</taxon>
        <taxon>Metazoa</taxon>
        <taxon>Spiralia</taxon>
        <taxon>Lophotrochozoa</taxon>
        <taxon>Mollusca</taxon>
        <taxon>Bivalvia</taxon>
        <taxon>Autobranchia</taxon>
        <taxon>Heteroconchia</taxon>
        <taxon>Euheterodonta</taxon>
        <taxon>Imparidentia</taxon>
        <taxon>Neoheterodontei</taxon>
        <taxon>Myida</taxon>
        <taxon>Dreissenoidea</taxon>
        <taxon>Dreissenidae</taxon>
        <taxon>Dreissena</taxon>
    </lineage>
</organism>
<protein>
    <recommendedName>
        <fullName evidence="7">VWFA domain-containing protein</fullName>
    </recommendedName>
</protein>
<dbReference type="PROSITE" id="PS51416">
    <property type="entry name" value="MIB_HERC2"/>
    <property type="match status" value="1"/>
</dbReference>
<dbReference type="EMBL" id="JAIWYP010000007">
    <property type="protein sequence ID" value="KAH3797716.1"/>
    <property type="molecule type" value="Genomic_DNA"/>
</dbReference>
<evidence type="ECO:0000259" key="3">
    <source>
        <dbReference type="PROSITE" id="PS50234"/>
    </source>
</evidence>
<feature type="domain" description="MIB/HERC2" evidence="4">
    <location>
        <begin position="512"/>
        <end position="586"/>
    </location>
</feature>
<evidence type="ECO:0000256" key="1">
    <source>
        <dbReference type="SAM" id="Coils"/>
    </source>
</evidence>
<sequence>MDELKIRTREQVKADLEDSKTSTRGILESLDQLQRHNGHVCRNSGALAAIDHELQVLSQRISLAEDSVRKNIERNSRRERMRKRFDNFQTQMDDLKQMMRDVEDKHIMNGGHIDSTHERVASSTGNDPVSQSTNGDEVRTLSTSGEQTNNYLKNGGLALSTYQQDSSDSAPRHVVTCTDIVSPDENIANELIHHTSSKLNEVLQIQNQQKTEITQQQQATVQIMDTKAWISLAKTKIRDEQLRTEPLEGYHTVLLLDISKSMASGNAWRQAKLFVNEFLEGLQEHDQLYPPPGLREHVAFATFGHKTELNILLTTDFSSIRDKMETMTLGGPSPLYGGLVMAIAGSKLSNNGAECTNNHRFVMRNKIIVVTDGRPTDTSKTIGPDVSDPQTCDQTTVDVIQEMQYAERQVISVFYVGVGDYNKDFLEIVASGTQYRTLYSYTDGRRLSRRNFLCRSTEFSEISRPGLVGVYCSYSELTSEDLEDVHEMHMESRIYHKRIERERMRPPLDKYLESSNARFPVIGTRVIRGPDWHYEDQDKNKPGTIVGHAVDECSDPVVWVQWDANDVIQGYQYGARGFDVLISDEKRQLRPGEVIAVGCEVKPSQNAKIEGVRAWNTGVVIRVNPPRAHVRWNTGKRGDYLYGVDGRPEIELSSLSDERGTLSAEEPVSKRKLNKNKRKMNS</sequence>
<dbReference type="GO" id="GO:0046872">
    <property type="term" value="F:metal ion binding"/>
    <property type="evidence" value="ECO:0007669"/>
    <property type="project" value="InterPro"/>
</dbReference>
<proteinExistence type="predicted"/>
<feature type="region of interest" description="Disordered" evidence="2">
    <location>
        <begin position="654"/>
        <end position="682"/>
    </location>
</feature>
<feature type="region of interest" description="Disordered" evidence="2">
    <location>
        <begin position="108"/>
        <end position="149"/>
    </location>
</feature>
<dbReference type="SUPFAM" id="SSF53300">
    <property type="entry name" value="vWA-like"/>
    <property type="match status" value="1"/>
</dbReference>
<evidence type="ECO:0000256" key="2">
    <source>
        <dbReference type="SAM" id="MobiDB-lite"/>
    </source>
</evidence>
<dbReference type="CDD" id="cd00198">
    <property type="entry name" value="vWFA"/>
    <property type="match status" value="1"/>
</dbReference>
<evidence type="ECO:0000313" key="6">
    <source>
        <dbReference type="Proteomes" id="UP000828390"/>
    </source>
</evidence>
<dbReference type="PROSITE" id="PS50234">
    <property type="entry name" value="VWFA"/>
    <property type="match status" value="1"/>
</dbReference>
<reference evidence="5" key="2">
    <citation type="submission" date="2020-11" db="EMBL/GenBank/DDBJ databases">
        <authorList>
            <person name="McCartney M.A."/>
            <person name="Auch B."/>
            <person name="Kono T."/>
            <person name="Mallez S."/>
            <person name="Becker A."/>
            <person name="Gohl D.M."/>
            <person name="Silverstein K.A.T."/>
            <person name="Koren S."/>
            <person name="Bechman K.B."/>
            <person name="Herman A."/>
            <person name="Abrahante J.E."/>
            <person name="Garbe J."/>
        </authorList>
    </citation>
    <scope>NUCLEOTIDE SEQUENCE</scope>
    <source>
        <strain evidence="5">Duluth1</strain>
        <tissue evidence="5">Whole animal</tissue>
    </source>
</reference>
<evidence type="ECO:0008006" key="7">
    <source>
        <dbReference type="Google" id="ProtNLM"/>
    </source>
</evidence>
<evidence type="ECO:0000259" key="4">
    <source>
        <dbReference type="PROSITE" id="PS51416"/>
    </source>
</evidence>
<dbReference type="InterPro" id="IPR010606">
    <property type="entry name" value="Mib_Herc2"/>
</dbReference>
<reference evidence="5" key="1">
    <citation type="journal article" date="2019" name="bioRxiv">
        <title>The Genome of the Zebra Mussel, Dreissena polymorpha: A Resource for Invasive Species Research.</title>
        <authorList>
            <person name="McCartney M.A."/>
            <person name="Auch B."/>
            <person name="Kono T."/>
            <person name="Mallez S."/>
            <person name="Zhang Y."/>
            <person name="Obille A."/>
            <person name="Becker A."/>
            <person name="Abrahante J.E."/>
            <person name="Garbe J."/>
            <person name="Badalamenti J.P."/>
            <person name="Herman A."/>
            <person name="Mangelson H."/>
            <person name="Liachko I."/>
            <person name="Sullivan S."/>
            <person name="Sone E.D."/>
            <person name="Koren S."/>
            <person name="Silverstein K.A.T."/>
            <person name="Beckman K.B."/>
            <person name="Gohl D.M."/>
        </authorList>
    </citation>
    <scope>NUCLEOTIDE SEQUENCE</scope>
    <source>
        <strain evidence="5">Duluth1</strain>
        <tissue evidence="5">Whole animal</tissue>
    </source>
</reference>
<feature type="compositionally biased region" description="Basic residues" evidence="2">
    <location>
        <begin position="670"/>
        <end position="682"/>
    </location>
</feature>
<feature type="domain" description="VWFA" evidence="3">
    <location>
        <begin position="251"/>
        <end position="462"/>
    </location>
</feature>
<dbReference type="SUPFAM" id="SSF159034">
    <property type="entry name" value="Mib/herc2 domain-like"/>
    <property type="match status" value="1"/>
</dbReference>
<accession>A0A9D4FGW0</accession>
<keyword evidence="1" id="KW-0175">Coiled coil</keyword>
<dbReference type="Pfam" id="PF06701">
    <property type="entry name" value="MIB_HERC2"/>
    <property type="match status" value="1"/>
</dbReference>
<dbReference type="SMART" id="SM00327">
    <property type="entry name" value="VWA"/>
    <property type="match status" value="1"/>
</dbReference>
<feature type="coiled-coil region" evidence="1">
    <location>
        <begin position="78"/>
        <end position="105"/>
    </location>
</feature>
<dbReference type="GO" id="GO:0016567">
    <property type="term" value="P:protein ubiquitination"/>
    <property type="evidence" value="ECO:0007669"/>
    <property type="project" value="InterPro"/>
</dbReference>
<dbReference type="Gene3D" id="3.40.50.410">
    <property type="entry name" value="von Willebrand factor, type A domain"/>
    <property type="match status" value="1"/>
</dbReference>
<dbReference type="InterPro" id="IPR002035">
    <property type="entry name" value="VWF_A"/>
</dbReference>
<comment type="caution">
    <text evidence="5">The sequence shown here is derived from an EMBL/GenBank/DDBJ whole genome shotgun (WGS) entry which is preliminary data.</text>
</comment>
<dbReference type="Proteomes" id="UP000828390">
    <property type="component" value="Unassembled WGS sequence"/>
</dbReference>
<dbReference type="AlphaFoldDB" id="A0A9D4FGW0"/>
<dbReference type="InterPro" id="IPR036465">
    <property type="entry name" value="vWFA_dom_sf"/>
</dbReference>
<evidence type="ECO:0000313" key="5">
    <source>
        <dbReference type="EMBL" id="KAH3797716.1"/>
    </source>
</evidence>
<gene>
    <name evidence="5" type="ORF">DPMN_151303</name>
</gene>
<keyword evidence="6" id="KW-1185">Reference proteome</keyword>
<dbReference type="OrthoDB" id="438049at2759"/>
<dbReference type="Gene3D" id="2.30.30.40">
    <property type="entry name" value="SH3 Domains"/>
    <property type="match status" value="1"/>
</dbReference>